<dbReference type="AlphaFoldDB" id="A0A2T0RBB7"/>
<dbReference type="Proteomes" id="UP000238083">
    <property type="component" value="Unassembled WGS sequence"/>
</dbReference>
<accession>A0A2T0RBB7</accession>
<comment type="caution">
    <text evidence="1">The sequence shown here is derived from an EMBL/GenBank/DDBJ whole genome shotgun (WGS) entry which is preliminary data.</text>
</comment>
<organism evidence="1 2">
    <name type="scientific">Kineococcus rhizosphaerae</name>
    <dbReference type="NCBI Taxonomy" id="559628"/>
    <lineage>
        <taxon>Bacteria</taxon>
        <taxon>Bacillati</taxon>
        <taxon>Actinomycetota</taxon>
        <taxon>Actinomycetes</taxon>
        <taxon>Kineosporiales</taxon>
        <taxon>Kineosporiaceae</taxon>
        <taxon>Kineococcus</taxon>
    </lineage>
</organism>
<evidence type="ECO:0008006" key="3">
    <source>
        <dbReference type="Google" id="ProtNLM"/>
    </source>
</evidence>
<evidence type="ECO:0000313" key="1">
    <source>
        <dbReference type="EMBL" id="PRY18437.1"/>
    </source>
</evidence>
<dbReference type="Gene3D" id="3.90.1200.10">
    <property type="match status" value="1"/>
</dbReference>
<dbReference type="SUPFAM" id="SSF56112">
    <property type="entry name" value="Protein kinase-like (PK-like)"/>
    <property type="match status" value="1"/>
</dbReference>
<gene>
    <name evidence="1" type="ORF">CLV37_101682</name>
</gene>
<dbReference type="InterPro" id="IPR011009">
    <property type="entry name" value="Kinase-like_dom_sf"/>
</dbReference>
<evidence type="ECO:0000313" key="2">
    <source>
        <dbReference type="Proteomes" id="UP000238083"/>
    </source>
</evidence>
<sequence length="336" mass="34716">MARRGDDVVTVASRAGLRPYGLHAALAAGAPATGPWVLVLGHGDALTRAVFVAAGSDFRREAVAVKLARLPGAAGVSFDRDAHGLALASAAGATHVPRLLGGFTVDGARGSVESAGGGEQVGRFLVRSAAQAALPLVEAVAEWTTNLGLTTREPHGLDRGLAADLAAVPGAAEPLSAVAGVPGVLAHNDLGSWNLVTRGTDFTVLDWESARAGGLPLADALYFLTDALGLLAGARTQQERCAAAVALHTGRAEGSPLLFRWLRRAASALQLPPDAVGPLAMLTWLSHSTSRGQRLRRLDDEAVAAEEPYAGRLADAWRHAPELGATWPAFTAWSAR</sequence>
<keyword evidence="2" id="KW-1185">Reference proteome</keyword>
<dbReference type="EMBL" id="PVZF01000001">
    <property type="protein sequence ID" value="PRY18437.1"/>
    <property type="molecule type" value="Genomic_DNA"/>
</dbReference>
<dbReference type="OrthoDB" id="2570531at2"/>
<name>A0A2T0RBB7_9ACTN</name>
<reference evidence="1 2" key="1">
    <citation type="submission" date="2018-03" db="EMBL/GenBank/DDBJ databases">
        <title>Genomic Encyclopedia of Archaeal and Bacterial Type Strains, Phase II (KMG-II): from individual species to whole genera.</title>
        <authorList>
            <person name="Goeker M."/>
        </authorList>
    </citation>
    <scope>NUCLEOTIDE SEQUENCE [LARGE SCALE GENOMIC DNA]</scope>
    <source>
        <strain evidence="1 2">DSM 19711</strain>
    </source>
</reference>
<protein>
    <recommendedName>
        <fullName evidence="3">Phosphotransferase family enzyme</fullName>
    </recommendedName>
</protein>
<proteinExistence type="predicted"/>